<dbReference type="Proteomes" id="UP000269539">
    <property type="component" value="Unassembled WGS sequence"/>
</dbReference>
<evidence type="ECO:0000256" key="1">
    <source>
        <dbReference type="SAM" id="MobiDB-lite"/>
    </source>
</evidence>
<reference evidence="2 3" key="1">
    <citation type="journal article" date="2018" name="BMC Genomics">
        <title>Genomic evidence for intraspecific hybridization in a clonal and extremely halotolerant yeast.</title>
        <authorList>
            <person name="Gostincar C."/>
            <person name="Stajich J.E."/>
            <person name="Zupancic J."/>
            <person name="Zalar P."/>
            <person name="Gunde-Cimerman N."/>
        </authorList>
    </citation>
    <scope>NUCLEOTIDE SEQUENCE [LARGE SCALE GENOMIC DNA]</scope>
    <source>
        <strain evidence="2 3">EXF-10513</strain>
    </source>
</reference>
<dbReference type="AlphaFoldDB" id="A0A3M7F4N7"/>
<feature type="compositionally biased region" description="Polar residues" evidence="1">
    <location>
        <begin position="37"/>
        <end position="62"/>
    </location>
</feature>
<gene>
    <name evidence="2" type="ORF">D0864_07749</name>
</gene>
<feature type="compositionally biased region" description="Basic and acidic residues" evidence="1">
    <location>
        <begin position="1"/>
        <end position="20"/>
    </location>
</feature>
<comment type="caution">
    <text evidence="2">The sequence shown here is derived from an EMBL/GenBank/DDBJ whole genome shotgun (WGS) entry which is preliminary data.</text>
</comment>
<evidence type="ECO:0000313" key="2">
    <source>
        <dbReference type="EMBL" id="RMY83733.1"/>
    </source>
</evidence>
<evidence type="ECO:0008006" key="4">
    <source>
        <dbReference type="Google" id="ProtNLM"/>
    </source>
</evidence>
<dbReference type="EMBL" id="QWIO01000846">
    <property type="protein sequence ID" value="RMY83733.1"/>
    <property type="molecule type" value="Genomic_DNA"/>
</dbReference>
<feature type="region of interest" description="Disordered" evidence="1">
    <location>
        <begin position="89"/>
        <end position="123"/>
    </location>
</feature>
<feature type="compositionally biased region" description="Basic and acidic residues" evidence="1">
    <location>
        <begin position="299"/>
        <end position="322"/>
    </location>
</feature>
<evidence type="ECO:0000313" key="3">
    <source>
        <dbReference type="Proteomes" id="UP000269539"/>
    </source>
</evidence>
<dbReference type="VEuPathDB" id="FungiDB:BTJ68_14301"/>
<feature type="compositionally biased region" description="Basic and acidic residues" evidence="1">
    <location>
        <begin position="108"/>
        <end position="122"/>
    </location>
</feature>
<name>A0A3M7F4N7_HORWE</name>
<accession>A0A3M7F4N7</accession>
<feature type="region of interest" description="Disordered" evidence="1">
    <location>
        <begin position="1"/>
        <end position="62"/>
    </location>
</feature>
<protein>
    <recommendedName>
        <fullName evidence="4">WW domain-containing protein</fullName>
    </recommendedName>
</protein>
<feature type="region of interest" description="Disordered" evidence="1">
    <location>
        <begin position="298"/>
        <end position="339"/>
    </location>
</feature>
<proteinExistence type="predicted"/>
<feature type="region of interest" description="Disordered" evidence="1">
    <location>
        <begin position="185"/>
        <end position="227"/>
    </location>
</feature>
<organism evidence="2 3">
    <name type="scientific">Hortaea werneckii</name>
    <name type="common">Black yeast</name>
    <name type="synonym">Cladosporium werneckii</name>
    <dbReference type="NCBI Taxonomy" id="91943"/>
    <lineage>
        <taxon>Eukaryota</taxon>
        <taxon>Fungi</taxon>
        <taxon>Dikarya</taxon>
        <taxon>Ascomycota</taxon>
        <taxon>Pezizomycotina</taxon>
        <taxon>Dothideomycetes</taxon>
        <taxon>Dothideomycetidae</taxon>
        <taxon>Mycosphaerellales</taxon>
        <taxon>Teratosphaeriaceae</taxon>
        <taxon>Hortaea</taxon>
    </lineage>
</organism>
<sequence length="339" mass="38166">MAIPEGEKQEDAPEQNKPEQVEEEGELAEETRDSASHSRTTPTPSRGLASSSSPVPTPFRTQRTVKLHRIRWVAADHGTARIASLTAAAAAAAATREEHNSPPGQPEHSAETGKEATDHEEAQQQAPSYKWCKCFFDPGDPTLQNFYFMHFDTRQTQYEEPNEPYWIWDVMLNNVHASGLQYPTATQQTQAARPDSSAEQSKDSESTYQGYNPKIHGSYDPNAPYAQFHEPKKAQDPALDEYNAAAYAAAGDYASTGAFNRFTGRFQNADQSTDRHSDFQKSGRQLNAFFDVDAAANSHEGRSLKEERRGQKLSKKEIQEMNKKRKEKKEKKRMDFYRA</sequence>